<proteinExistence type="predicted"/>
<dbReference type="AlphaFoldDB" id="A0A6A3MPT8"/>
<gene>
    <name evidence="2" type="ORF">PR002_g8611</name>
</gene>
<accession>A0A6A3MPT8</accession>
<protein>
    <submittedName>
        <fullName evidence="2">Uncharacterized protein</fullName>
    </submittedName>
</protein>
<evidence type="ECO:0000313" key="3">
    <source>
        <dbReference type="Proteomes" id="UP000435112"/>
    </source>
</evidence>
<dbReference type="EMBL" id="QXFU01000438">
    <property type="protein sequence ID" value="KAE9033567.1"/>
    <property type="molecule type" value="Genomic_DNA"/>
</dbReference>
<feature type="region of interest" description="Disordered" evidence="1">
    <location>
        <begin position="25"/>
        <end position="56"/>
    </location>
</feature>
<feature type="compositionally biased region" description="Basic and acidic residues" evidence="1">
    <location>
        <begin position="25"/>
        <end position="34"/>
    </location>
</feature>
<organism evidence="2 3">
    <name type="scientific">Phytophthora rubi</name>
    <dbReference type="NCBI Taxonomy" id="129364"/>
    <lineage>
        <taxon>Eukaryota</taxon>
        <taxon>Sar</taxon>
        <taxon>Stramenopiles</taxon>
        <taxon>Oomycota</taxon>
        <taxon>Peronosporomycetes</taxon>
        <taxon>Peronosporales</taxon>
        <taxon>Peronosporaceae</taxon>
        <taxon>Phytophthora</taxon>
    </lineage>
</organism>
<evidence type="ECO:0000313" key="2">
    <source>
        <dbReference type="EMBL" id="KAE9033567.1"/>
    </source>
</evidence>
<comment type="caution">
    <text evidence="2">The sequence shown here is derived from an EMBL/GenBank/DDBJ whole genome shotgun (WGS) entry which is preliminary data.</text>
</comment>
<reference evidence="2 3" key="1">
    <citation type="submission" date="2018-09" db="EMBL/GenBank/DDBJ databases">
        <title>Genomic investigation of the strawberry pathogen Phytophthora fragariae indicates pathogenicity is determined by transcriptional variation in three key races.</title>
        <authorList>
            <person name="Adams T.M."/>
            <person name="Armitage A.D."/>
            <person name="Sobczyk M.K."/>
            <person name="Bates H.J."/>
            <person name="Dunwell J.M."/>
            <person name="Nellist C.F."/>
            <person name="Harrison R.J."/>
        </authorList>
    </citation>
    <scope>NUCLEOTIDE SEQUENCE [LARGE SCALE GENOMIC DNA]</scope>
    <source>
        <strain evidence="2 3">SCRP324</strain>
    </source>
</reference>
<sequence length="56" mass="6170">MTDGAEREAALLCELSVLYAKRNQVQEKRVRAEQESGSAHGDSDAEKTELPPPLPF</sequence>
<name>A0A6A3MPT8_9STRA</name>
<dbReference type="Proteomes" id="UP000435112">
    <property type="component" value="Unassembled WGS sequence"/>
</dbReference>
<evidence type="ECO:0000256" key="1">
    <source>
        <dbReference type="SAM" id="MobiDB-lite"/>
    </source>
</evidence>